<name>A0A9W6CNB6_XANFL</name>
<organism evidence="10 12">
    <name type="scientific">Xanthobacter flavus</name>
    <dbReference type="NCBI Taxonomy" id="281"/>
    <lineage>
        <taxon>Bacteria</taxon>
        <taxon>Pseudomonadati</taxon>
        <taxon>Pseudomonadota</taxon>
        <taxon>Alphaproteobacteria</taxon>
        <taxon>Hyphomicrobiales</taxon>
        <taxon>Xanthobacteraceae</taxon>
        <taxon>Xanthobacter</taxon>
    </lineage>
</organism>
<keyword evidence="6 9" id="KW-0812">Transmembrane</keyword>
<dbReference type="EMBL" id="JAVDPY010000005">
    <property type="protein sequence ID" value="MDR6334436.1"/>
    <property type="molecule type" value="Genomic_DNA"/>
</dbReference>
<dbReference type="AlphaFoldDB" id="A0A9W6CNB6"/>
<dbReference type="GO" id="GO:0015420">
    <property type="term" value="F:ABC-type vitamin B12 transporter activity"/>
    <property type="evidence" value="ECO:0007669"/>
    <property type="project" value="UniProtKB-UniRule"/>
</dbReference>
<dbReference type="Pfam" id="PF03186">
    <property type="entry name" value="CobD_Cbib"/>
    <property type="match status" value="1"/>
</dbReference>
<dbReference type="PANTHER" id="PTHR34308:SF1">
    <property type="entry name" value="COBALAMIN BIOSYNTHESIS PROTEIN CBIB"/>
    <property type="match status" value="1"/>
</dbReference>
<dbReference type="GO" id="GO:0048472">
    <property type="term" value="F:threonine-phosphate decarboxylase activity"/>
    <property type="evidence" value="ECO:0007669"/>
    <property type="project" value="InterPro"/>
</dbReference>
<proteinExistence type="inferred from homology"/>
<gene>
    <name evidence="9 10" type="primary">cobD</name>
    <name evidence="11" type="ORF">GGQ86_002918</name>
    <name evidence="10" type="ORF">XFLAVUS301_32190</name>
</gene>
<feature type="transmembrane region" description="Helical" evidence="9">
    <location>
        <begin position="56"/>
        <end position="76"/>
    </location>
</feature>
<dbReference type="RefSeq" id="WP_281808396.1">
    <property type="nucleotide sequence ID" value="NZ_BSDO01000004.1"/>
</dbReference>
<evidence type="ECO:0000256" key="9">
    <source>
        <dbReference type="HAMAP-Rule" id="MF_00024"/>
    </source>
</evidence>
<dbReference type="EMBL" id="BSDO01000004">
    <property type="protein sequence ID" value="GLI23545.1"/>
    <property type="molecule type" value="Genomic_DNA"/>
</dbReference>
<comment type="similarity">
    <text evidence="3 9">Belongs to the CobD/CbiB family.</text>
</comment>
<feature type="transmembrane region" description="Helical" evidence="9">
    <location>
        <begin position="82"/>
        <end position="99"/>
    </location>
</feature>
<dbReference type="GO" id="GO:0009236">
    <property type="term" value="P:cobalamin biosynthetic process"/>
    <property type="evidence" value="ECO:0007669"/>
    <property type="project" value="UniProtKB-UniRule"/>
</dbReference>
<comment type="caution">
    <text evidence="9">Lacks conserved residue(s) required for the propagation of feature annotation.</text>
</comment>
<keyword evidence="11" id="KW-0436">Ligase</keyword>
<comment type="subcellular location">
    <subcellularLocation>
        <location evidence="1 9">Cell membrane</location>
        <topology evidence="1 9">Multi-pass membrane protein</topology>
    </subcellularLocation>
</comment>
<feature type="transmembrane region" description="Helical" evidence="9">
    <location>
        <begin position="303"/>
        <end position="320"/>
    </location>
</feature>
<evidence type="ECO:0000256" key="4">
    <source>
        <dbReference type="ARBA" id="ARBA00022475"/>
    </source>
</evidence>
<evidence type="ECO:0000256" key="1">
    <source>
        <dbReference type="ARBA" id="ARBA00004651"/>
    </source>
</evidence>
<dbReference type="InterPro" id="IPR004485">
    <property type="entry name" value="Cobalamin_biosynth_CobD/CbiB"/>
</dbReference>
<keyword evidence="4 9" id="KW-1003">Cell membrane</keyword>
<keyword evidence="5 9" id="KW-0169">Cobalamin biosynthesis</keyword>
<evidence type="ECO:0000256" key="8">
    <source>
        <dbReference type="ARBA" id="ARBA00023136"/>
    </source>
</evidence>
<reference evidence="11 13" key="2">
    <citation type="submission" date="2023-07" db="EMBL/GenBank/DDBJ databases">
        <title>Genomic Encyclopedia of Type Strains, Phase IV (KMG-IV): sequencing the most valuable type-strain genomes for metagenomic binning, comparative biology and taxonomic classification.</title>
        <authorList>
            <person name="Goeker M."/>
        </authorList>
    </citation>
    <scope>NUCLEOTIDE SEQUENCE [LARGE SCALE GENOMIC DNA]</scope>
    <source>
        <strain evidence="11 13">DSM 338</strain>
    </source>
</reference>
<dbReference type="GO" id="GO:0005886">
    <property type="term" value="C:plasma membrane"/>
    <property type="evidence" value="ECO:0007669"/>
    <property type="project" value="UniProtKB-SubCell"/>
</dbReference>
<evidence type="ECO:0000313" key="12">
    <source>
        <dbReference type="Proteomes" id="UP001144397"/>
    </source>
</evidence>
<accession>A0A9W6CNB6</accession>
<evidence type="ECO:0000256" key="6">
    <source>
        <dbReference type="ARBA" id="ARBA00022692"/>
    </source>
</evidence>
<evidence type="ECO:0000256" key="5">
    <source>
        <dbReference type="ARBA" id="ARBA00022573"/>
    </source>
</evidence>
<dbReference type="Proteomes" id="UP001245370">
    <property type="component" value="Unassembled WGS sequence"/>
</dbReference>
<comment type="caution">
    <text evidence="10">The sequence shown here is derived from an EMBL/GenBank/DDBJ whole genome shotgun (WGS) entry which is preliminary data.</text>
</comment>
<dbReference type="GO" id="GO:0016874">
    <property type="term" value="F:ligase activity"/>
    <property type="evidence" value="ECO:0007669"/>
    <property type="project" value="UniProtKB-KW"/>
</dbReference>
<sequence>MAFDVAALAVLFEVLLGYPAALVRRIGHPVIWIGRLILFLDRRLNRPGFAPGRRRLMGVVTVVLVLAAAALPALALEALLRPLPFGLLILGLVGSSLIAQRSLHWHVARVADALETGSLDAAREAVGHIVGRDPQTLDAAGVARAAIESLAENFSDGVVAPTLWLSVAGLAGGAAYKALNTADSMIGHLTERHAAFGWAAARADDYVNLPASRLAGMLIIAGAALTPGAHPRHSHRAMLRDAPRHRSPNAGWPEAAMAGALGLRLNGPKVYAGVLTQDAYMGDGRREATAQDVRMALKVYRRADALMILLVLASAAVGLLV</sequence>
<keyword evidence="13" id="KW-1185">Reference proteome</keyword>
<dbReference type="PANTHER" id="PTHR34308">
    <property type="entry name" value="COBALAMIN BIOSYNTHESIS PROTEIN CBIB"/>
    <property type="match status" value="1"/>
</dbReference>
<dbReference type="Proteomes" id="UP001144397">
    <property type="component" value="Unassembled WGS sequence"/>
</dbReference>
<evidence type="ECO:0000313" key="13">
    <source>
        <dbReference type="Proteomes" id="UP001245370"/>
    </source>
</evidence>
<evidence type="ECO:0000256" key="3">
    <source>
        <dbReference type="ARBA" id="ARBA00006263"/>
    </source>
</evidence>
<comment type="function">
    <text evidence="9">Converts cobyric acid to cobinamide by the addition of aminopropanol on the F carboxylic group.</text>
</comment>
<keyword evidence="7 9" id="KW-1133">Transmembrane helix</keyword>
<evidence type="ECO:0000313" key="10">
    <source>
        <dbReference type="EMBL" id="GLI23545.1"/>
    </source>
</evidence>
<comment type="pathway">
    <text evidence="2 9">Cofactor biosynthesis; adenosylcobalamin biosynthesis.</text>
</comment>
<reference evidence="10" key="1">
    <citation type="submission" date="2022-12" db="EMBL/GenBank/DDBJ databases">
        <title>Reference genome sequencing for broad-spectrum identification of bacterial and archaeal isolates by mass spectrometry.</title>
        <authorList>
            <person name="Sekiguchi Y."/>
            <person name="Tourlousse D.M."/>
        </authorList>
    </citation>
    <scope>NUCLEOTIDE SEQUENCE</scope>
    <source>
        <strain evidence="10">301</strain>
    </source>
</reference>
<dbReference type="HAMAP" id="MF_00024">
    <property type="entry name" value="CobD_CbiB"/>
    <property type="match status" value="1"/>
</dbReference>
<keyword evidence="8 9" id="KW-0472">Membrane</keyword>
<protein>
    <recommendedName>
        <fullName evidence="9">Cobalamin biosynthesis protein CobD</fullName>
    </recommendedName>
</protein>
<evidence type="ECO:0000313" key="11">
    <source>
        <dbReference type="EMBL" id="MDR6334436.1"/>
    </source>
</evidence>
<dbReference type="GeneID" id="95764002"/>
<evidence type="ECO:0000256" key="2">
    <source>
        <dbReference type="ARBA" id="ARBA00004953"/>
    </source>
</evidence>
<evidence type="ECO:0000256" key="7">
    <source>
        <dbReference type="ARBA" id="ARBA00022989"/>
    </source>
</evidence>
<dbReference type="NCBIfam" id="TIGR00380">
    <property type="entry name" value="cobal_cbiB"/>
    <property type="match status" value="1"/>
</dbReference>